<proteinExistence type="predicted"/>
<protein>
    <submittedName>
        <fullName evidence="2">Suppressor of fused domain protein</fullName>
    </submittedName>
</protein>
<evidence type="ECO:0000313" key="2">
    <source>
        <dbReference type="EMBL" id="MFC0529063.1"/>
    </source>
</evidence>
<dbReference type="InterPro" id="IPR020941">
    <property type="entry name" value="SUFU-like_domain"/>
</dbReference>
<dbReference type="RefSeq" id="WP_377251563.1">
    <property type="nucleotide sequence ID" value="NZ_JBHLUH010000023.1"/>
</dbReference>
<dbReference type="EMBL" id="JBHLUH010000023">
    <property type="protein sequence ID" value="MFC0529063.1"/>
    <property type="molecule type" value="Genomic_DNA"/>
</dbReference>
<organism evidence="2 3">
    <name type="scientific">Phytohabitans kaempferiae</name>
    <dbReference type="NCBI Taxonomy" id="1620943"/>
    <lineage>
        <taxon>Bacteria</taxon>
        <taxon>Bacillati</taxon>
        <taxon>Actinomycetota</taxon>
        <taxon>Actinomycetes</taxon>
        <taxon>Micromonosporales</taxon>
        <taxon>Micromonosporaceae</taxon>
    </lineage>
</organism>
<gene>
    <name evidence="2" type="ORF">ACFFIA_15505</name>
</gene>
<comment type="caution">
    <text evidence="2">The sequence shown here is derived from an EMBL/GenBank/DDBJ whole genome shotgun (WGS) entry which is preliminary data.</text>
</comment>
<sequence>MNLIEHMEQTLGPIGGGWSETLDGRPVAANVVRFLGTPFADLVTFTTLGLSKVVLKLSNGRSVRMELLLSCRERDSSMPIPGVLVTVAGDLISSRVGPDRGTVLGPAGPLLPDSHLTALYCSVPVFHRKEFRTYSGTDPATVFVQLIPISDDEVSMVDKSGWSVFEDHLERADVDVFDLSRPSSLV</sequence>
<evidence type="ECO:0000313" key="3">
    <source>
        <dbReference type="Proteomes" id="UP001589867"/>
    </source>
</evidence>
<dbReference type="Pfam" id="PF05076">
    <property type="entry name" value="SUFU"/>
    <property type="match status" value="1"/>
</dbReference>
<keyword evidence="3" id="KW-1185">Reference proteome</keyword>
<reference evidence="2 3" key="1">
    <citation type="submission" date="2024-09" db="EMBL/GenBank/DDBJ databases">
        <authorList>
            <person name="Sun Q."/>
            <person name="Mori K."/>
        </authorList>
    </citation>
    <scope>NUCLEOTIDE SEQUENCE [LARGE SCALE GENOMIC DNA]</scope>
    <source>
        <strain evidence="2 3">TBRC 3947</strain>
    </source>
</reference>
<accession>A0ABV6M3H3</accession>
<name>A0ABV6M3H3_9ACTN</name>
<feature type="domain" description="Suppressor of fused-like" evidence="1">
    <location>
        <begin position="30"/>
        <end position="182"/>
    </location>
</feature>
<evidence type="ECO:0000259" key="1">
    <source>
        <dbReference type="Pfam" id="PF05076"/>
    </source>
</evidence>
<dbReference type="Proteomes" id="UP001589867">
    <property type="component" value="Unassembled WGS sequence"/>
</dbReference>